<evidence type="ECO:0000256" key="6">
    <source>
        <dbReference type="ARBA" id="ARBA00022723"/>
    </source>
</evidence>
<evidence type="ECO:0000256" key="9">
    <source>
        <dbReference type="ARBA" id="ARBA00023324"/>
    </source>
</evidence>
<dbReference type="SUPFAM" id="SSF56634">
    <property type="entry name" value="Heme-dependent catalase-like"/>
    <property type="match status" value="1"/>
</dbReference>
<dbReference type="PANTHER" id="PTHR42821">
    <property type="entry name" value="CATALASE"/>
    <property type="match status" value="1"/>
</dbReference>
<evidence type="ECO:0000256" key="8">
    <source>
        <dbReference type="ARBA" id="ARBA00023004"/>
    </source>
</evidence>
<dbReference type="InterPro" id="IPR024712">
    <property type="entry name" value="Catalase_clade2"/>
</dbReference>
<protein>
    <recommendedName>
        <fullName evidence="3">catalase</fullName>
        <ecNumber evidence="3">1.11.1.6</ecNumber>
    </recommendedName>
</protein>
<dbReference type="EMBL" id="CADIKG010000005">
    <property type="protein sequence ID" value="CAB3756253.1"/>
    <property type="molecule type" value="Genomic_DNA"/>
</dbReference>
<reference evidence="11 12" key="1">
    <citation type="submission" date="2020-04" db="EMBL/GenBank/DDBJ databases">
        <authorList>
            <person name="De Canck E."/>
        </authorList>
    </citation>
    <scope>NUCLEOTIDE SEQUENCE [LARGE SCALE GENOMIC DNA]</scope>
    <source>
        <strain evidence="11 12">LMG 29660</strain>
    </source>
</reference>
<name>A0A6J5DQU0_9BURK</name>
<dbReference type="Proteomes" id="UP000494135">
    <property type="component" value="Unassembled WGS sequence"/>
</dbReference>
<evidence type="ECO:0000256" key="4">
    <source>
        <dbReference type="ARBA" id="ARBA00022559"/>
    </source>
</evidence>
<dbReference type="GO" id="GO:0046872">
    <property type="term" value="F:metal ion binding"/>
    <property type="evidence" value="ECO:0007669"/>
    <property type="project" value="UniProtKB-KW"/>
</dbReference>
<comment type="function">
    <text evidence="2">Decomposes hydrogen peroxide into water and oxygen; serves to protect cells from the toxic effects of hydrogen peroxide.</text>
</comment>
<keyword evidence="9" id="KW-0376">Hydrogen peroxide</keyword>
<dbReference type="Pfam" id="PF00199">
    <property type="entry name" value="Catalase"/>
    <property type="match status" value="1"/>
</dbReference>
<keyword evidence="7" id="KW-0560">Oxidoreductase</keyword>
<keyword evidence="4" id="KW-0575">Peroxidase</keyword>
<comment type="cofactor">
    <cofactor evidence="1">
        <name>heme</name>
        <dbReference type="ChEBI" id="CHEBI:30413"/>
    </cofactor>
</comment>
<evidence type="ECO:0000259" key="10">
    <source>
        <dbReference type="Pfam" id="PF00199"/>
    </source>
</evidence>
<organism evidence="11 12">
    <name type="scientific">Burkholderia puraquae</name>
    <dbReference type="NCBI Taxonomy" id="1904757"/>
    <lineage>
        <taxon>Bacteria</taxon>
        <taxon>Pseudomonadati</taxon>
        <taxon>Pseudomonadota</taxon>
        <taxon>Betaproteobacteria</taxon>
        <taxon>Burkholderiales</taxon>
        <taxon>Burkholderiaceae</taxon>
        <taxon>Burkholderia</taxon>
        <taxon>Burkholderia cepacia complex</taxon>
    </lineage>
</organism>
<evidence type="ECO:0000256" key="7">
    <source>
        <dbReference type="ARBA" id="ARBA00023002"/>
    </source>
</evidence>
<dbReference type="Gene3D" id="2.40.180.10">
    <property type="entry name" value="Catalase core domain"/>
    <property type="match status" value="1"/>
</dbReference>
<proteinExistence type="predicted"/>
<dbReference type="GO" id="GO:0006979">
    <property type="term" value="P:response to oxidative stress"/>
    <property type="evidence" value="ECO:0007669"/>
    <property type="project" value="InterPro"/>
</dbReference>
<dbReference type="EC" id="1.11.1.6" evidence="3"/>
<feature type="domain" description="Catalase core" evidence="10">
    <location>
        <begin position="19"/>
        <end position="76"/>
    </location>
</feature>
<sequence length="107" mass="11797">MSRAPDRSQRIAELEHARAISNDPLLQGRLFLYTDTQLSRLGGPNFREVPINRPVCPFAKNPRDAMHRQAINVGQAVDLDAVLNVLSGHIGRHRVGAREQQAAALPA</sequence>
<dbReference type="InterPro" id="IPR020835">
    <property type="entry name" value="Catalase_sf"/>
</dbReference>
<evidence type="ECO:0000256" key="1">
    <source>
        <dbReference type="ARBA" id="ARBA00001971"/>
    </source>
</evidence>
<dbReference type="GO" id="GO:0020037">
    <property type="term" value="F:heme binding"/>
    <property type="evidence" value="ECO:0007669"/>
    <property type="project" value="InterPro"/>
</dbReference>
<keyword evidence="8" id="KW-0408">Iron</keyword>
<evidence type="ECO:0000313" key="11">
    <source>
        <dbReference type="EMBL" id="CAB3756253.1"/>
    </source>
</evidence>
<keyword evidence="6" id="KW-0479">Metal-binding</keyword>
<dbReference type="GO" id="GO:0004096">
    <property type="term" value="F:catalase activity"/>
    <property type="evidence" value="ECO:0007669"/>
    <property type="project" value="UniProtKB-EC"/>
</dbReference>
<dbReference type="AlphaFoldDB" id="A0A6J5DQU0"/>
<gene>
    <name evidence="11" type="ORF">LMG29660_02807</name>
</gene>
<dbReference type="PANTHER" id="PTHR42821:SF1">
    <property type="entry name" value="CATALASE-B"/>
    <property type="match status" value="1"/>
</dbReference>
<dbReference type="InterPro" id="IPR011614">
    <property type="entry name" value="Catalase_core"/>
</dbReference>
<keyword evidence="5" id="KW-0349">Heme</keyword>
<evidence type="ECO:0000256" key="3">
    <source>
        <dbReference type="ARBA" id="ARBA00012314"/>
    </source>
</evidence>
<accession>A0A6J5DQU0</accession>
<dbReference type="GO" id="GO:0042744">
    <property type="term" value="P:hydrogen peroxide catabolic process"/>
    <property type="evidence" value="ECO:0007669"/>
    <property type="project" value="UniProtKB-KW"/>
</dbReference>
<evidence type="ECO:0000313" key="12">
    <source>
        <dbReference type="Proteomes" id="UP000494135"/>
    </source>
</evidence>
<evidence type="ECO:0000256" key="2">
    <source>
        <dbReference type="ARBA" id="ARBA00002974"/>
    </source>
</evidence>
<dbReference type="GO" id="GO:0005829">
    <property type="term" value="C:cytosol"/>
    <property type="evidence" value="ECO:0007669"/>
    <property type="project" value="TreeGrafter"/>
</dbReference>
<evidence type="ECO:0000256" key="5">
    <source>
        <dbReference type="ARBA" id="ARBA00022617"/>
    </source>
</evidence>